<dbReference type="InterPro" id="IPR050738">
    <property type="entry name" value="Sulfatase"/>
</dbReference>
<sequence length="504" mass="56354">MLKKRVVFVLTSLIVVCTQAAKRPNIIFILSDDAGFEEFGIYDVKKGEKSNTPNIDKLGERGVAFAHCWGQAICGPSRAMLISGNYAVNNGAYDNKLAFLPGMKGRIGTNRENRPHFTRILKDAGYKVAVSGKWHNPGGYMVLQDAEALGLDAYCVWDASPEPFEERLGHKLVPDQDWEIAAISGEPKISRYWKPGIIQDDKVMPTTMADYGPDIFNGYVLDFIEANAEGEQPFLMYYTQVLPHGAHCPTPDLVAQGEPVTNESFKKGTEKGAKMFHAQVNYADKLVGKVVAKVEEMGIADNTIILYASDNGTTSSAKGKGVEYGVHVPFMVAGAGIKQRGMTTELMDFTDVLPTLADFAGATIPEKYNIDGSSLKPFLTGESETTKPAIYSFPGPTRLVRTKEFMLEAVCPLYDQPQGRFYKTNESWDGRGYENITHNPEFADERKKFDRLLQVHPTQLPDSWDDPLWKDESVRKGFKFYTNPKMKERHLQLPMAYRFYDPSF</sequence>
<dbReference type="InterPro" id="IPR017850">
    <property type="entry name" value="Alkaline_phosphatase_core_sf"/>
</dbReference>
<comment type="similarity">
    <text evidence="1">Belongs to the sulfatase family.</text>
</comment>
<dbReference type="Gene3D" id="3.40.720.10">
    <property type="entry name" value="Alkaline Phosphatase, subunit A"/>
    <property type="match status" value="1"/>
</dbReference>
<evidence type="ECO:0000256" key="1">
    <source>
        <dbReference type="ARBA" id="ARBA00008779"/>
    </source>
</evidence>
<dbReference type="Proteomes" id="UP000366872">
    <property type="component" value="Unassembled WGS sequence"/>
</dbReference>
<protein>
    <submittedName>
        <fullName evidence="4">Arylsulfatase</fullName>
    </submittedName>
</protein>
<dbReference type="SUPFAM" id="SSF53649">
    <property type="entry name" value="Alkaline phosphatase-like"/>
    <property type="match status" value="1"/>
</dbReference>
<organism evidence="4 5">
    <name type="scientific">Pontiella desulfatans</name>
    <dbReference type="NCBI Taxonomy" id="2750659"/>
    <lineage>
        <taxon>Bacteria</taxon>
        <taxon>Pseudomonadati</taxon>
        <taxon>Kiritimatiellota</taxon>
        <taxon>Kiritimatiellia</taxon>
        <taxon>Kiritimatiellales</taxon>
        <taxon>Pontiellaceae</taxon>
        <taxon>Pontiella</taxon>
    </lineage>
</organism>
<dbReference type="PANTHER" id="PTHR42693:SF53">
    <property type="entry name" value="ENDO-4-O-SULFATASE"/>
    <property type="match status" value="1"/>
</dbReference>
<gene>
    <name evidence="4" type="primary">atsA_252</name>
    <name evidence="4" type="ORF">PDESU_04963</name>
</gene>
<dbReference type="InterPro" id="IPR000917">
    <property type="entry name" value="Sulfatase_N"/>
</dbReference>
<proteinExistence type="inferred from homology"/>
<dbReference type="PANTHER" id="PTHR42693">
    <property type="entry name" value="ARYLSULFATASE FAMILY MEMBER"/>
    <property type="match status" value="1"/>
</dbReference>
<dbReference type="RefSeq" id="WP_136081895.1">
    <property type="nucleotide sequence ID" value="NZ_CAAHFG010000003.1"/>
</dbReference>
<evidence type="ECO:0000313" key="4">
    <source>
        <dbReference type="EMBL" id="VGO16372.1"/>
    </source>
</evidence>
<dbReference type="GO" id="GO:0004065">
    <property type="term" value="F:arylsulfatase activity"/>
    <property type="evidence" value="ECO:0007669"/>
    <property type="project" value="TreeGrafter"/>
</dbReference>
<keyword evidence="5" id="KW-1185">Reference proteome</keyword>
<dbReference type="Pfam" id="PF00884">
    <property type="entry name" value="Sulfatase"/>
    <property type="match status" value="1"/>
</dbReference>
<dbReference type="AlphaFoldDB" id="A0A6C2U8D4"/>
<evidence type="ECO:0000256" key="2">
    <source>
        <dbReference type="ARBA" id="ARBA00022801"/>
    </source>
</evidence>
<reference evidence="4 5" key="1">
    <citation type="submission" date="2019-04" db="EMBL/GenBank/DDBJ databases">
        <authorList>
            <person name="Van Vliet M D."/>
        </authorList>
    </citation>
    <scope>NUCLEOTIDE SEQUENCE [LARGE SCALE GENOMIC DNA]</scope>
    <source>
        <strain evidence="4 5">F1</strain>
    </source>
</reference>
<dbReference type="EMBL" id="CAAHFG010000003">
    <property type="protein sequence ID" value="VGO16372.1"/>
    <property type="molecule type" value="Genomic_DNA"/>
</dbReference>
<evidence type="ECO:0000313" key="5">
    <source>
        <dbReference type="Proteomes" id="UP000366872"/>
    </source>
</evidence>
<evidence type="ECO:0000259" key="3">
    <source>
        <dbReference type="Pfam" id="PF00884"/>
    </source>
</evidence>
<accession>A0A6C2U8D4</accession>
<feature type="domain" description="Sulfatase N-terminal" evidence="3">
    <location>
        <begin position="24"/>
        <end position="361"/>
    </location>
</feature>
<name>A0A6C2U8D4_PONDE</name>
<keyword evidence="2" id="KW-0378">Hydrolase</keyword>